<dbReference type="Pfam" id="PF03171">
    <property type="entry name" value="2OG-FeII_Oxy"/>
    <property type="match status" value="1"/>
</dbReference>
<keyword evidence="1" id="KW-0479">Metal-binding</keyword>
<comment type="similarity">
    <text evidence="1">Belongs to the iron/ascorbate-dependent oxidoreductase family.</text>
</comment>
<dbReference type="GeneID" id="5896110"/>
<evidence type="ECO:0000313" key="4">
    <source>
        <dbReference type="Proteomes" id="UP000001357"/>
    </source>
</evidence>
<dbReference type="GO" id="GO:0046872">
    <property type="term" value="F:metal ion binding"/>
    <property type="evidence" value="ECO:0007669"/>
    <property type="project" value="UniProtKB-KW"/>
</dbReference>
<dbReference type="AlphaFoldDB" id="A9VDN5"/>
<dbReference type="InParanoid" id="A9VDN5"/>
<reference evidence="3 4" key="1">
    <citation type="journal article" date="2008" name="Nature">
        <title>The genome of the choanoflagellate Monosiga brevicollis and the origin of metazoans.</title>
        <authorList>
            <consortium name="JGI Sequencing"/>
            <person name="King N."/>
            <person name="Westbrook M.J."/>
            <person name="Young S.L."/>
            <person name="Kuo A."/>
            <person name="Abedin M."/>
            <person name="Chapman J."/>
            <person name="Fairclough S."/>
            <person name="Hellsten U."/>
            <person name="Isogai Y."/>
            <person name="Letunic I."/>
            <person name="Marr M."/>
            <person name="Pincus D."/>
            <person name="Putnam N."/>
            <person name="Rokas A."/>
            <person name="Wright K.J."/>
            <person name="Zuzow R."/>
            <person name="Dirks W."/>
            <person name="Good M."/>
            <person name="Goodstein D."/>
            <person name="Lemons D."/>
            <person name="Li W."/>
            <person name="Lyons J.B."/>
            <person name="Morris A."/>
            <person name="Nichols S."/>
            <person name="Richter D.J."/>
            <person name="Salamov A."/>
            <person name="Bork P."/>
            <person name="Lim W.A."/>
            <person name="Manning G."/>
            <person name="Miller W.T."/>
            <person name="McGinnis W."/>
            <person name="Shapiro H."/>
            <person name="Tjian R."/>
            <person name="Grigoriev I.V."/>
            <person name="Rokhsar D."/>
        </authorList>
    </citation>
    <scope>NUCLEOTIDE SEQUENCE [LARGE SCALE GENOMIC DNA]</scope>
    <source>
        <strain evidence="4">MX1 / ATCC 50154</strain>
    </source>
</reference>
<dbReference type="Pfam" id="PF14226">
    <property type="entry name" value="DIOX_N"/>
    <property type="match status" value="1"/>
</dbReference>
<gene>
    <name evidence="3" type="ORF">MONBRDRAFT_12898</name>
</gene>
<keyword evidence="1" id="KW-0560">Oxidoreductase</keyword>
<protein>
    <recommendedName>
        <fullName evidence="2">Fe2OG dioxygenase domain-containing protein</fullName>
    </recommendedName>
</protein>
<dbReference type="KEGG" id="mbr:MONBRDRAFT_12898"/>
<proteinExistence type="inferred from homology"/>
<organism evidence="3 4">
    <name type="scientific">Monosiga brevicollis</name>
    <name type="common">Choanoflagellate</name>
    <dbReference type="NCBI Taxonomy" id="81824"/>
    <lineage>
        <taxon>Eukaryota</taxon>
        <taxon>Choanoflagellata</taxon>
        <taxon>Craspedida</taxon>
        <taxon>Salpingoecidae</taxon>
        <taxon>Monosiga</taxon>
    </lineage>
</organism>
<feature type="domain" description="Fe2OG dioxygenase" evidence="2">
    <location>
        <begin position="208"/>
        <end position="309"/>
    </location>
</feature>
<dbReference type="STRING" id="81824.A9VDN5"/>
<keyword evidence="4" id="KW-1185">Reference proteome</keyword>
<dbReference type="InterPro" id="IPR027443">
    <property type="entry name" value="IPNS-like_sf"/>
</dbReference>
<dbReference type="InterPro" id="IPR026992">
    <property type="entry name" value="DIOX_N"/>
</dbReference>
<dbReference type="InterPro" id="IPR005123">
    <property type="entry name" value="Oxoglu/Fe-dep_dioxygenase_dom"/>
</dbReference>
<accession>A9VDN5</accession>
<dbReference type="InterPro" id="IPR050231">
    <property type="entry name" value="Iron_ascorbate_oxido_reductase"/>
</dbReference>
<dbReference type="PANTHER" id="PTHR47990">
    <property type="entry name" value="2-OXOGLUTARATE (2OG) AND FE(II)-DEPENDENT OXYGENASE SUPERFAMILY PROTEIN-RELATED"/>
    <property type="match status" value="1"/>
</dbReference>
<dbReference type="RefSeq" id="XP_001750827.1">
    <property type="nucleotide sequence ID" value="XM_001750775.1"/>
</dbReference>
<dbReference type="Gene3D" id="2.60.120.330">
    <property type="entry name" value="B-lactam Antibiotic, Isopenicillin N Synthase, Chain"/>
    <property type="match status" value="1"/>
</dbReference>
<dbReference type="Proteomes" id="UP000001357">
    <property type="component" value="Unassembled WGS sequence"/>
</dbReference>
<name>A9VDN5_MONBE</name>
<dbReference type="eggNOG" id="KOG0143">
    <property type="taxonomic scope" value="Eukaryota"/>
</dbReference>
<dbReference type="EMBL" id="CH991589">
    <property type="protein sequence ID" value="EDQ84331.1"/>
    <property type="molecule type" value="Genomic_DNA"/>
</dbReference>
<dbReference type="GO" id="GO:0016706">
    <property type="term" value="F:2-oxoglutarate-dependent dioxygenase activity"/>
    <property type="evidence" value="ECO:0000318"/>
    <property type="project" value="GO_Central"/>
</dbReference>
<evidence type="ECO:0000259" key="2">
    <source>
        <dbReference type="PROSITE" id="PS51471"/>
    </source>
</evidence>
<dbReference type="OMA" id="MEMWPTN"/>
<evidence type="ECO:0000313" key="3">
    <source>
        <dbReference type="EMBL" id="EDQ84331.1"/>
    </source>
</evidence>
<dbReference type="PRINTS" id="PR00682">
    <property type="entry name" value="IPNSYNTHASE"/>
</dbReference>
<dbReference type="SUPFAM" id="SSF51197">
    <property type="entry name" value="Clavaminate synthase-like"/>
    <property type="match status" value="1"/>
</dbReference>
<dbReference type="PROSITE" id="PS51471">
    <property type="entry name" value="FE2OG_OXY"/>
    <property type="match status" value="1"/>
</dbReference>
<keyword evidence="1" id="KW-0408">Iron</keyword>
<evidence type="ECO:0000256" key="1">
    <source>
        <dbReference type="RuleBase" id="RU003682"/>
    </source>
</evidence>
<sequence>MAAVAEVPKGTGSEAEAEEPVIMQVDLSALLERDLDGKVSTVHLDSLALSEATAAQLAVGQRVVASLQKAGCFTLAANCIQDREARELFTEAGAYFDLPEPQKRAGRAVARGGFIRGYVAYGQESGRKEYFEPKEGFSYGYEWPDDQPPQNALQGCNIWPAEAPGLRPGLTRHFDWSVSIMRAVVAAIALGLGQAPRDLLEVCAGGDTISLMRLFRYHPAEADRACLGSSPHTDWGFLTLILQDGTGGLQFQHGSEGRWYDVPAREDYSLVVNGGDFLALLTGGAFVSPVHRVQCPPVSRLSFVFFYYPGYESEVDGRQWRPSKDAPAAAASTHNTLLDVDSGTRQVSGLAGMTSLRQFGDYINAKWQGVQRASPNDA</sequence>
<dbReference type="InterPro" id="IPR044861">
    <property type="entry name" value="IPNS-like_FE2OG_OXY"/>
</dbReference>